<keyword evidence="2" id="KW-0732">Signal</keyword>
<dbReference type="STRING" id="1447875.A0A2B7XUR8"/>
<keyword evidence="2" id="KW-0964">Secreted</keyword>
<keyword evidence="1 2" id="KW-1015">Disulfide bond</keyword>
<dbReference type="EMBL" id="PDNB01000051">
    <property type="protein sequence ID" value="PGH12956.1"/>
    <property type="molecule type" value="Genomic_DNA"/>
</dbReference>
<comment type="similarity">
    <text evidence="2">Belongs to the fungal hydrophobin family.</text>
</comment>
<reference evidence="3 4" key="1">
    <citation type="submission" date="2017-10" db="EMBL/GenBank/DDBJ databases">
        <title>Comparative genomics in systemic dimorphic fungi from Ajellomycetaceae.</title>
        <authorList>
            <person name="Munoz J.F."/>
            <person name="Mcewen J.G."/>
            <person name="Clay O.K."/>
            <person name="Cuomo C.A."/>
        </authorList>
    </citation>
    <scope>NUCLEOTIDE SEQUENCE [LARGE SCALE GENOMIC DNA]</scope>
    <source>
        <strain evidence="3 4">UAMH5409</strain>
    </source>
</reference>
<accession>A0A2B7XUR8</accession>
<dbReference type="GO" id="GO:0005199">
    <property type="term" value="F:structural constituent of cell wall"/>
    <property type="evidence" value="ECO:0007669"/>
    <property type="project" value="InterPro"/>
</dbReference>
<dbReference type="InterPro" id="IPR001338">
    <property type="entry name" value="Class_I_Hydrophobin"/>
</dbReference>
<keyword evidence="4" id="KW-1185">Reference proteome</keyword>
<evidence type="ECO:0000313" key="4">
    <source>
        <dbReference type="Proteomes" id="UP000223968"/>
    </source>
</evidence>
<dbReference type="Proteomes" id="UP000223968">
    <property type="component" value="Unassembled WGS sequence"/>
</dbReference>
<proteinExistence type="inferred from homology"/>
<dbReference type="Pfam" id="PF01185">
    <property type="entry name" value="Hydrophobin"/>
    <property type="match status" value="1"/>
</dbReference>
<comment type="subcellular location">
    <subcellularLocation>
        <location evidence="2">Secreted</location>
        <location evidence="2">Cell wall</location>
    </subcellularLocation>
</comment>
<evidence type="ECO:0000256" key="1">
    <source>
        <dbReference type="ARBA" id="ARBA00023157"/>
    </source>
</evidence>
<name>A0A2B7XUR8_9EURO</name>
<gene>
    <name evidence="3" type="ORF">AJ79_03929</name>
</gene>
<organism evidence="3 4">
    <name type="scientific">Helicocarpus griseus UAMH5409</name>
    <dbReference type="NCBI Taxonomy" id="1447875"/>
    <lineage>
        <taxon>Eukaryota</taxon>
        <taxon>Fungi</taxon>
        <taxon>Dikarya</taxon>
        <taxon>Ascomycota</taxon>
        <taxon>Pezizomycotina</taxon>
        <taxon>Eurotiomycetes</taxon>
        <taxon>Eurotiomycetidae</taxon>
        <taxon>Onygenales</taxon>
        <taxon>Ajellomycetaceae</taxon>
        <taxon>Helicocarpus</taxon>
    </lineage>
</organism>
<evidence type="ECO:0000256" key="2">
    <source>
        <dbReference type="RuleBase" id="RU365009"/>
    </source>
</evidence>
<dbReference type="SMART" id="SM00075">
    <property type="entry name" value="HYDRO"/>
    <property type="match status" value="1"/>
</dbReference>
<feature type="signal peptide" evidence="2">
    <location>
        <begin position="1"/>
        <end position="18"/>
    </location>
</feature>
<sequence>MKFSMTAVVLALATAVVAAPNSYNTPKSNDLEKNICGQAKMACCNEHFEAVSEEKKAGLLSGVLGTVLNQNNIGLFKQCSKLSVTGLIGVSEILNGGHCKQQIACCQGNELEQKGLVNVGFNCAQVPVAL</sequence>
<dbReference type="OrthoDB" id="4225815at2759"/>
<dbReference type="AlphaFoldDB" id="A0A2B7XUR8"/>
<feature type="chain" id="PRO_5013986775" description="Hydrophobin" evidence="2">
    <location>
        <begin position="19"/>
        <end position="130"/>
    </location>
</feature>
<comment type="caution">
    <text evidence="3">The sequence shown here is derived from an EMBL/GenBank/DDBJ whole genome shotgun (WGS) entry which is preliminary data.</text>
</comment>
<evidence type="ECO:0000313" key="3">
    <source>
        <dbReference type="EMBL" id="PGH12956.1"/>
    </source>
</evidence>
<dbReference type="GO" id="GO:0009277">
    <property type="term" value="C:fungal-type cell wall"/>
    <property type="evidence" value="ECO:0007669"/>
    <property type="project" value="InterPro"/>
</dbReference>
<protein>
    <recommendedName>
        <fullName evidence="2">Hydrophobin</fullName>
    </recommendedName>
</protein>
<keyword evidence="2" id="KW-0134">Cell wall</keyword>
<dbReference type="CDD" id="cd23507">
    <property type="entry name" value="hydrophobin_I"/>
    <property type="match status" value="1"/>
</dbReference>